<evidence type="ECO:0000313" key="1">
    <source>
        <dbReference type="EMBL" id="CAD76041.1"/>
    </source>
</evidence>
<dbReference type="PROSITE" id="PS51257">
    <property type="entry name" value="PROKAR_LIPOPROTEIN"/>
    <property type="match status" value="1"/>
</dbReference>
<keyword evidence="2" id="KW-1185">Reference proteome</keyword>
<protein>
    <submittedName>
        <fullName evidence="1">Uncharacterized protein</fullName>
    </submittedName>
</protein>
<dbReference type="EMBL" id="BX294148">
    <property type="protein sequence ID" value="CAD76041.1"/>
    <property type="molecule type" value="Genomic_DNA"/>
</dbReference>
<proteinExistence type="predicted"/>
<evidence type="ECO:0000313" key="2">
    <source>
        <dbReference type="Proteomes" id="UP000001025"/>
    </source>
</evidence>
<dbReference type="Proteomes" id="UP000001025">
    <property type="component" value="Chromosome"/>
</dbReference>
<dbReference type="InParanoid" id="Q7UM76"/>
<dbReference type="AntiFam" id="ANF00256">
    <property type="entry name" value="Protein of unknown function (DUF1586)"/>
</dbReference>
<name>Q7UM76_RHOBA</name>
<dbReference type="STRING" id="243090.RB9015"/>
<dbReference type="AlphaFoldDB" id="Q7UM76"/>
<sequence length="62" mass="6757">MRFAVGGGLFFLGTVLSQNLSTACRFSRVSAVSRWALAPVRDTETGANAHRLDQPTRRSECS</sequence>
<dbReference type="KEGG" id="rba:RB9015"/>
<accession>Q7UM76</accession>
<dbReference type="EnsemblBacteria" id="CAD76041">
    <property type="protein sequence ID" value="CAD76041"/>
    <property type="gene ID" value="RB9015"/>
</dbReference>
<reference evidence="1 2" key="1">
    <citation type="journal article" date="2003" name="Proc. Natl. Acad. Sci. U.S.A.">
        <title>Complete genome sequence of the marine planctomycete Pirellula sp. strain 1.</title>
        <authorList>
            <person name="Gloeckner F.O."/>
            <person name="Kube M."/>
            <person name="Bauer M."/>
            <person name="Teeling H."/>
            <person name="Lombardot T."/>
            <person name="Ludwig W."/>
            <person name="Gade D."/>
            <person name="Beck A."/>
            <person name="Borzym K."/>
            <person name="Heitmann K."/>
            <person name="Rabus R."/>
            <person name="Schlesner H."/>
            <person name="Amann R."/>
            <person name="Reinhardt R."/>
        </authorList>
    </citation>
    <scope>NUCLEOTIDE SEQUENCE [LARGE SCALE GENOMIC DNA]</scope>
    <source>
        <strain evidence="2">DSM 10527 / NCIMB 13988 / SH1</strain>
    </source>
</reference>
<organism evidence="1 2">
    <name type="scientific">Rhodopirellula baltica (strain DSM 10527 / NCIMB 13988 / SH1)</name>
    <dbReference type="NCBI Taxonomy" id="243090"/>
    <lineage>
        <taxon>Bacteria</taxon>
        <taxon>Pseudomonadati</taxon>
        <taxon>Planctomycetota</taxon>
        <taxon>Planctomycetia</taxon>
        <taxon>Pirellulales</taxon>
        <taxon>Pirellulaceae</taxon>
        <taxon>Rhodopirellula</taxon>
    </lineage>
</organism>
<dbReference type="HOGENOM" id="CLU_2901240_0_0_0"/>
<gene>
    <name evidence="1" type="ordered locus">RB9015</name>
</gene>